<organism evidence="11">
    <name type="scientific">Candidatus Electrothrix aestuarii</name>
    <dbReference type="NCBI Taxonomy" id="3062594"/>
    <lineage>
        <taxon>Bacteria</taxon>
        <taxon>Pseudomonadati</taxon>
        <taxon>Thermodesulfobacteriota</taxon>
        <taxon>Desulfobulbia</taxon>
        <taxon>Desulfobulbales</taxon>
        <taxon>Desulfobulbaceae</taxon>
        <taxon>Candidatus Electrothrix</taxon>
    </lineage>
</organism>
<protein>
    <recommendedName>
        <fullName evidence="8">Cobyrinate a,c-diamide synthase</fullName>
        <ecNumber evidence="8">6.3.5.11</ecNumber>
    </recommendedName>
    <alternativeName>
        <fullName evidence="8">Cobyrinic acid a,c-diamide synthetase</fullName>
    </alternativeName>
</protein>
<reference evidence="11" key="2">
    <citation type="submission" date="2024-06" db="EMBL/GenBank/DDBJ databases">
        <authorList>
            <person name="Plum-Jensen L.E."/>
            <person name="Schramm A."/>
            <person name="Marshall I.P.G."/>
        </authorList>
    </citation>
    <scope>NUCLEOTIDE SEQUENCE</scope>
    <source>
        <strain evidence="11">Rat1</strain>
    </source>
</reference>
<dbReference type="InterPro" id="IPR011698">
    <property type="entry name" value="GATase_3"/>
</dbReference>
<evidence type="ECO:0000256" key="2">
    <source>
        <dbReference type="ARBA" id="ARBA00022573"/>
    </source>
</evidence>
<evidence type="ECO:0000256" key="5">
    <source>
        <dbReference type="ARBA" id="ARBA00022840"/>
    </source>
</evidence>
<evidence type="ECO:0000256" key="7">
    <source>
        <dbReference type="ARBA" id="ARBA00022962"/>
    </source>
</evidence>
<sequence>MMNSRNALIIAGTHSGCGKTTLALGIMAALKERGMHVQPFKCGPDFIDPTLHHLMTNQVSRNLDVRMCGEEYVRRLFYTHAPSTMPKPPGAISIIEGVMGLFDGGQGSAATLSRTLNVPVVLVVDVRSAAESVAAVVKGFETLDPQVQVAGVIFNRVGSERHIQMIRDTVRQYCRAEIIGFLPRESEITLPSRHLGLHMGTEVELNRQGLVALIEEALDVDLLLKISQQCQKENPPQAEYEPFSRPSCPASVRLGVARDEAFCFYYQDNLDILEREGAELVRFSPLHDASLPDGLDGLYLGGGYPELHAEILSGNTSMRSAVQEFSCSGKPVYAECGGFMYLTEAIISSDEKEYPLVGVYPVIARMQKVLRRLGYRQVEMQADTIIGHAGCHCYGHEFHYSTIGAMPKEIQRGYVLDDGRVEGYLQGNTLAGYVHLHWGRTPEAARHFVRIMQRMKGLQE</sequence>
<dbReference type="GO" id="GO:0042242">
    <property type="term" value="F:cobyrinic acid a,c-diamide synthase activity"/>
    <property type="evidence" value="ECO:0007669"/>
    <property type="project" value="UniProtKB-UniRule"/>
</dbReference>
<keyword evidence="3 8" id="KW-0436">Ligase</keyword>
<feature type="domain" description="CobQ/CobB/MinD/ParA nucleotide binding" evidence="9">
    <location>
        <begin position="8"/>
        <end position="195"/>
    </location>
</feature>
<comment type="cofactor">
    <cofactor evidence="1 8">
        <name>Mg(2+)</name>
        <dbReference type="ChEBI" id="CHEBI:18420"/>
    </cofactor>
</comment>
<evidence type="ECO:0000256" key="1">
    <source>
        <dbReference type="ARBA" id="ARBA00001946"/>
    </source>
</evidence>
<keyword evidence="4 8" id="KW-0547">Nucleotide-binding</keyword>
<comment type="function">
    <text evidence="8">Catalyzes the ATP-dependent amidation of the two carboxylate groups at positions a and c of cobyrinate, using either L-glutamine or ammonia as the nitrogen source.</text>
</comment>
<evidence type="ECO:0000313" key="11">
    <source>
        <dbReference type="EMBL" id="XCN74043.1"/>
    </source>
</evidence>
<dbReference type="GO" id="GO:0005524">
    <property type="term" value="F:ATP binding"/>
    <property type="evidence" value="ECO:0007669"/>
    <property type="project" value="UniProtKB-UniRule"/>
</dbReference>
<feature type="active site" description="Nucleophile" evidence="8">
    <location>
        <position position="336"/>
    </location>
</feature>
<dbReference type="Gene3D" id="3.40.50.300">
    <property type="entry name" value="P-loop containing nucleotide triphosphate hydrolases"/>
    <property type="match status" value="2"/>
</dbReference>
<comment type="similarity">
    <text evidence="8">Belongs to the CobB/CbiA family.</text>
</comment>
<keyword evidence="2 8" id="KW-0169">Cobalamin biosynthesis</keyword>
<feature type="site" description="Increases nucleophilicity of active site Cys" evidence="8">
    <location>
        <position position="435"/>
    </location>
</feature>
<dbReference type="GO" id="GO:0009236">
    <property type="term" value="P:cobalamin biosynthetic process"/>
    <property type="evidence" value="ECO:0007669"/>
    <property type="project" value="UniProtKB-UniRule"/>
</dbReference>
<keyword evidence="5 8" id="KW-0067">ATP-binding</keyword>
<evidence type="ECO:0000256" key="6">
    <source>
        <dbReference type="ARBA" id="ARBA00022842"/>
    </source>
</evidence>
<dbReference type="Pfam" id="PF01656">
    <property type="entry name" value="CbiA"/>
    <property type="match status" value="1"/>
</dbReference>
<dbReference type="KEGG" id="eaj:Q3M24_04600"/>
<dbReference type="InterPro" id="IPR029062">
    <property type="entry name" value="Class_I_gatase-like"/>
</dbReference>
<dbReference type="Gene3D" id="3.40.50.880">
    <property type="match status" value="1"/>
</dbReference>
<dbReference type="NCBIfam" id="TIGR00379">
    <property type="entry name" value="cobB"/>
    <property type="match status" value="1"/>
</dbReference>
<keyword evidence="6 8" id="KW-0460">Magnesium</keyword>
<comment type="pathway">
    <text evidence="8">Cofactor biosynthesis; adenosylcobalamin biosynthesis; cob(II)yrinate a,c-diamide from sirohydrochlorin (anaerobic route): step 10/10.</text>
</comment>
<comment type="miscellaneous">
    <text evidence="8">The a and c carboxylates of cobyrinate are activated for nucleophilic attack via formation of a phosphorylated intermediate by ATP. CbiA catalyzes first the amidation of the c-carboxylate, and then that of the a-carboxylate.</text>
</comment>
<proteinExistence type="inferred from homology"/>
<dbReference type="InterPro" id="IPR002586">
    <property type="entry name" value="CobQ/CobB/MinD/ParA_Nub-bd_dom"/>
</dbReference>
<dbReference type="PANTHER" id="PTHR43873">
    <property type="entry name" value="COBYRINATE A,C-DIAMIDE SYNTHASE"/>
    <property type="match status" value="1"/>
</dbReference>
<dbReference type="HAMAP" id="MF_00027">
    <property type="entry name" value="CobB_CbiA"/>
    <property type="match status" value="1"/>
</dbReference>
<dbReference type="InterPro" id="IPR027417">
    <property type="entry name" value="P-loop_NTPase"/>
</dbReference>
<evidence type="ECO:0000256" key="8">
    <source>
        <dbReference type="HAMAP-Rule" id="MF_00027"/>
    </source>
</evidence>
<feature type="domain" description="CobB/CobQ-like glutamine amidotransferase" evidence="10">
    <location>
        <begin position="254"/>
        <end position="440"/>
    </location>
</feature>
<dbReference type="PROSITE" id="PS51274">
    <property type="entry name" value="GATASE_COBBQ"/>
    <property type="match status" value="1"/>
</dbReference>
<dbReference type="CDD" id="cd05388">
    <property type="entry name" value="CobB_N"/>
    <property type="match status" value="1"/>
</dbReference>
<dbReference type="CDD" id="cd03130">
    <property type="entry name" value="GATase1_CobB"/>
    <property type="match status" value="1"/>
</dbReference>
<evidence type="ECO:0000259" key="10">
    <source>
        <dbReference type="Pfam" id="PF07685"/>
    </source>
</evidence>
<dbReference type="SUPFAM" id="SSF52540">
    <property type="entry name" value="P-loop containing nucleoside triphosphate hydrolases"/>
    <property type="match status" value="1"/>
</dbReference>
<comment type="domain">
    <text evidence="8">Comprises of two domains. The C-terminal domain contains the binding site for glutamine and catalyzes the hydrolysis of this substrate to glutamate and ammonia. The N-terminal domain is anticipated to bind ATP and cobyrinate and catalyzes the ultimate synthesis of the diamide product. The ammonia produced via the glutaminase domain is probably translocated to the adjacent domain via a molecular tunnel, where it reacts with an activated intermediate.</text>
</comment>
<reference evidence="11" key="1">
    <citation type="journal article" date="2024" name="Syst. Appl. Microbiol.">
        <title>First single-strain enrichments of Electrothrix cable bacteria, description of E. aestuarii sp. nov. and E. rattekaaiensis sp. nov., and proposal of a cable bacteria taxonomy following the rules of the SeqCode.</title>
        <authorList>
            <person name="Plum-Jensen L.E."/>
            <person name="Schramm A."/>
            <person name="Marshall I.P.G."/>
        </authorList>
    </citation>
    <scope>NUCLEOTIDE SEQUENCE</scope>
    <source>
        <strain evidence="11">Rat1</strain>
    </source>
</reference>
<dbReference type="SUPFAM" id="SSF52317">
    <property type="entry name" value="Class I glutamine amidotransferase-like"/>
    <property type="match status" value="1"/>
</dbReference>
<name>A0AAU8LXW9_9BACT</name>
<accession>A0AAU8LXW9</accession>
<evidence type="ECO:0000259" key="9">
    <source>
        <dbReference type="Pfam" id="PF01656"/>
    </source>
</evidence>
<dbReference type="PANTHER" id="PTHR43873:SF1">
    <property type="entry name" value="COBYRINATE A,C-DIAMIDE SYNTHASE"/>
    <property type="match status" value="1"/>
</dbReference>
<evidence type="ECO:0000256" key="4">
    <source>
        <dbReference type="ARBA" id="ARBA00022741"/>
    </source>
</evidence>
<dbReference type="EMBL" id="CP159373">
    <property type="protein sequence ID" value="XCN74043.1"/>
    <property type="molecule type" value="Genomic_DNA"/>
</dbReference>
<dbReference type="NCBIfam" id="NF002204">
    <property type="entry name" value="PRK01077.1"/>
    <property type="match status" value="1"/>
</dbReference>
<dbReference type="InterPro" id="IPR004484">
    <property type="entry name" value="CbiA/CobB_synth"/>
</dbReference>
<dbReference type="Pfam" id="PF07685">
    <property type="entry name" value="GATase_3"/>
    <property type="match status" value="1"/>
</dbReference>
<dbReference type="EC" id="6.3.5.11" evidence="8"/>
<comment type="catalytic activity">
    <reaction evidence="8">
        <text>cob(II)yrinate + 2 L-glutamine + 2 ATP + 2 H2O = cob(II)yrinate a,c diamide + 2 L-glutamate + 2 ADP + 2 phosphate + 2 H(+)</text>
        <dbReference type="Rhea" id="RHEA:26289"/>
        <dbReference type="ChEBI" id="CHEBI:15377"/>
        <dbReference type="ChEBI" id="CHEBI:15378"/>
        <dbReference type="ChEBI" id="CHEBI:29985"/>
        <dbReference type="ChEBI" id="CHEBI:30616"/>
        <dbReference type="ChEBI" id="CHEBI:43474"/>
        <dbReference type="ChEBI" id="CHEBI:58359"/>
        <dbReference type="ChEBI" id="CHEBI:58537"/>
        <dbReference type="ChEBI" id="CHEBI:58894"/>
        <dbReference type="ChEBI" id="CHEBI:456216"/>
        <dbReference type="EC" id="6.3.5.11"/>
    </reaction>
</comment>
<gene>
    <name evidence="8" type="primary">cbiA</name>
    <name evidence="11" type="ORF">Q3M24_04600</name>
</gene>
<evidence type="ECO:0000256" key="3">
    <source>
        <dbReference type="ARBA" id="ARBA00022598"/>
    </source>
</evidence>
<keyword evidence="7 8" id="KW-0315">Glutamine amidotransferase</keyword>
<dbReference type="AlphaFoldDB" id="A0AAU8LXW9"/>